<dbReference type="GO" id="GO:0004672">
    <property type="term" value="F:protein kinase activity"/>
    <property type="evidence" value="ECO:0007669"/>
    <property type="project" value="InterPro"/>
</dbReference>
<organism evidence="1 2">
    <name type="scientific">Triticum turgidum subsp. durum</name>
    <name type="common">Durum wheat</name>
    <name type="synonym">Triticum durum</name>
    <dbReference type="NCBI Taxonomy" id="4567"/>
    <lineage>
        <taxon>Eukaryota</taxon>
        <taxon>Viridiplantae</taxon>
        <taxon>Streptophyta</taxon>
        <taxon>Embryophyta</taxon>
        <taxon>Tracheophyta</taxon>
        <taxon>Spermatophyta</taxon>
        <taxon>Magnoliopsida</taxon>
        <taxon>Liliopsida</taxon>
        <taxon>Poales</taxon>
        <taxon>Poaceae</taxon>
        <taxon>BOP clade</taxon>
        <taxon>Pooideae</taxon>
        <taxon>Triticodae</taxon>
        <taxon>Triticeae</taxon>
        <taxon>Triticinae</taxon>
        <taxon>Triticum</taxon>
    </lineage>
</organism>
<dbReference type="GO" id="GO:0005524">
    <property type="term" value="F:ATP binding"/>
    <property type="evidence" value="ECO:0007669"/>
    <property type="project" value="UniProtKB-KW"/>
</dbReference>
<dbReference type="PANTHER" id="PTHR45863">
    <property type="entry name" value="SERINE/THREONINE-PROTEIN KINASE BSK5"/>
    <property type="match status" value="1"/>
</dbReference>
<dbReference type="PANTHER" id="PTHR45863:SF22">
    <property type="entry name" value="SERINE_THREONINE-PROTEIN KINASE BSK1"/>
    <property type="match status" value="1"/>
</dbReference>
<reference evidence="1 2" key="1">
    <citation type="submission" date="2017-09" db="EMBL/GenBank/DDBJ databases">
        <authorList>
            <consortium name="International Durum Wheat Genome Sequencing Consortium (IDWGSC)"/>
            <person name="Milanesi L."/>
        </authorList>
    </citation>
    <scope>NUCLEOTIDE SEQUENCE [LARGE SCALE GENOMIC DNA]</scope>
    <source>
        <strain evidence="2">cv. Svevo</strain>
    </source>
</reference>
<proteinExistence type="predicted"/>
<dbReference type="InterPro" id="IPR011009">
    <property type="entry name" value="Kinase-like_dom_sf"/>
</dbReference>
<gene>
    <name evidence="1" type="ORF">TRITD_1Av1G038910</name>
</gene>
<dbReference type="GO" id="GO:0009742">
    <property type="term" value="P:brassinosteroid mediated signaling pathway"/>
    <property type="evidence" value="ECO:0007669"/>
    <property type="project" value="InterPro"/>
</dbReference>
<evidence type="ECO:0000313" key="2">
    <source>
        <dbReference type="Proteomes" id="UP000324705"/>
    </source>
</evidence>
<dbReference type="InterPro" id="IPR045845">
    <property type="entry name" value="BSK"/>
</dbReference>
<keyword evidence="2" id="KW-1185">Reference proteome</keyword>
<dbReference type="Proteomes" id="UP000324705">
    <property type="component" value="Chromosome 1A"/>
</dbReference>
<dbReference type="EMBL" id="LT934111">
    <property type="protein sequence ID" value="VAH02436.1"/>
    <property type="molecule type" value="Genomic_DNA"/>
</dbReference>
<evidence type="ECO:0000313" key="1">
    <source>
        <dbReference type="EMBL" id="VAH02436.1"/>
    </source>
</evidence>
<accession>A0A9R0UV94</accession>
<dbReference type="GO" id="GO:0012505">
    <property type="term" value="C:endomembrane system"/>
    <property type="evidence" value="ECO:0007669"/>
    <property type="project" value="UniProtKB-SubCell"/>
</dbReference>
<protein>
    <submittedName>
        <fullName evidence="1">Uncharacterized protein</fullName>
    </submittedName>
</protein>
<dbReference type="SUPFAM" id="SSF56112">
    <property type="entry name" value="Protein kinase-like (PK-like)"/>
    <property type="match status" value="1"/>
</dbReference>
<name>A0A9R0UV94_TRITD</name>
<dbReference type="AlphaFoldDB" id="A0A9R0UV94"/>
<dbReference type="Gramene" id="TRITD1Av1G038910.1">
    <property type="protein sequence ID" value="TRITD1Av1G038910.1"/>
    <property type="gene ID" value="TRITD1Av1G038910"/>
</dbReference>
<sequence length="166" mass="18826">MKNWIGSSSRHVRPRPAAGVPLSAVCDSFTRYLFYLQEEARVGKRWHRRLANLIGYCCDGVERLFVAEFMPNDTLAKHLFHYPTMSPACSPSPAPGSPTGSFAPPSTSKFKQLKDKVHPGRCQVLTMATLQKHQILLMSILLMINVRYNLLCPFQLHVCFMFRVSN</sequence>